<dbReference type="RefSeq" id="WP_161939728.1">
    <property type="nucleotide sequence ID" value="NZ_AYYR01000030.1"/>
</dbReference>
<dbReference type="Proteomes" id="UP000051845">
    <property type="component" value="Unassembled WGS sequence"/>
</dbReference>
<reference evidence="1 2" key="1">
    <citation type="journal article" date="2015" name="Genome Announc.">
        <title>Expanding the biotechnology potential of lactobacilli through comparative genomics of 213 strains and associated genera.</title>
        <authorList>
            <person name="Sun Z."/>
            <person name="Harris H.M."/>
            <person name="McCann A."/>
            <person name="Guo C."/>
            <person name="Argimon S."/>
            <person name="Zhang W."/>
            <person name="Yang X."/>
            <person name="Jeffery I.B."/>
            <person name="Cooney J.C."/>
            <person name="Kagawa T.F."/>
            <person name="Liu W."/>
            <person name="Song Y."/>
            <person name="Salvetti E."/>
            <person name="Wrobel A."/>
            <person name="Rasinkangas P."/>
            <person name="Parkhill J."/>
            <person name="Rea M.C."/>
            <person name="O'Sullivan O."/>
            <person name="Ritari J."/>
            <person name="Douillard F.P."/>
            <person name="Paul Ross R."/>
            <person name="Yang R."/>
            <person name="Briner A.E."/>
            <person name="Felis G.E."/>
            <person name="de Vos W.M."/>
            <person name="Barrangou R."/>
            <person name="Klaenhammer T.R."/>
            <person name="Caufield P.W."/>
            <person name="Cui Y."/>
            <person name="Zhang H."/>
            <person name="O'Toole P.W."/>
        </authorList>
    </citation>
    <scope>NUCLEOTIDE SEQUENCE [LARGE SCALE GENOMIC DNA]</scope>
    <source>
        <strain evidence="1 2">DSM 20515</strain>
    </source>
</reference>
<name>A0A0R2BA27_SECCO</name>
<sequence length="53" mass="6194">MYHFADDSRKSAFCFASAYTIVMMAQWGNQYQQYHGLNVFGHDVVTYLNNHSK</sequence>
<accession>A0A0R2BA27</accession>
<dbReference type="AlphaFoldDB" id="A0A0R2BA27"/>
<comment type="caution">
    <text evidence="1">The sequence shown here is derived from an EMBL/GenBank/DDBJ whole genome shotgun (WGS) entry which is preliminary data.</text>
</comment>
<dbReference type="PATRIC" id="fig|1423733.4.peg.1800"/>
<evidence type="ECO:0000313" key="1">
    <source>
        <dbReference type="EMBL" id="KRM76351.1"/>
    </source>
</evidence>
<proteinExistence type="predicted"/>
<evidence type="ECO:0000313" key="2">
    <source>
        <dbReference type="Proteomes" id="UP000051845"/>
    </source>
</evidence>
<organism evidence="1 2">
    <name type="scientific">Secundilactobacillus collinoides DSM 20515 = JCM 1123</name>
    <dbReference type="NCBI Taxonomy" id="1423733"/>
    <lineage>
        <taxon>Bacteria</taxon>
        <taxon>Bacillati</taxon>
        <taxon>Bacillota</taxon>
        <taxon>Bacilli</taxon>
        <taxon>Lactobacillales</taxon>
        <taxon>Lactobacillaceae</taxon>
        <taxon>Secundilactobacillus</taxon>
    </lineage>
</organism>
<protein>
    <submittedName>
        <fullName evidence="1">Uncharacterized protein</fullName>
    </submittedName>
</protein>
<dbReference type="EMBL" id="AYYR01000030">
    <property type="protein sequence ID" value="KRM76351.1"/>
    <property type="molecule type" value="Genomic_DNA"/>
</dbReference>
<gene>
    <name evidence="1" type="ORF">FC82_GL001711</name>
</gene>